<dbReference type="PANTHER" id="PTHR10855">
    <property type="entry name" value="26S PROTEASOME NON-ATPASE REGULATORY SUBUNIT 12/COP9 SIGNALOSOME COMPLEX SUBUNIT 4"/>
    <property type="match status" value="1"/>
</dbReference>
<dbReference type="FunFam" id="1.10.10.10:FF:000070">
    <property type="entry name" value="26S proteasome non-ATPase regulatory subunit 12"/>
    <property type="match status" value="1"/>
</dbReference>
<dbReference type="PROSITE" id="PS50250">
    <property type="entry name" value="PCI"/>
    <property type="match status" value="2"/>
</dbReference>
<reference evidence="5 6" key="1">
    <citation type="submission" date="2024-02" db="EMBL/GenBank/DDBJ databases">
        <authorList>
            <person name="Vignale AGUSTIN F."/>
            <person name="Sosa J E."/>
            <person name="Modenutti C."/>
        </authorList>
    </citation>
    <scope>NUCLEOTIDE SEQUENCE [LARGE SCALE GENOMIC DNA]</scope>
</reference>
<comment type="caution">
    <text evidence="5">The sequence shown here is derived from an EMBL/GenBank/DDBJ whole genome shotgun (WGS) entry which is preliminary data.</text>
</comment>
<dbReference type="Pfam" id="PF01399">
    <property type="entry name" value="PCI"/>
    <property type="match status" value="1"/>
</dbReference>
<proteinExistence type="inferred from homology"/>
<comment type="similarity">
    <text evidence="1">Belongs to the proteasome subunit p55 family.</text>
</comment>
<name>A0ABC8SV47_9AQUA</name>
<protein>
    <recommendedName>
        <fullName evidence="4">PCI domain-containing protein</fullName>
    </recommendedName>
</protein>
<evidence type="ECO:0000313" key="5">
    <source>
        <dbReference type="EMBL" id="CAK9158592.1"/>
    </source>
</evidence>
<dbReference type="Pfam" id="PF22241">
    <property type="entry name" value="PSMD12-CSN4_N"/>
    <property type="match status" value="4"/>
</dbReference>
<dbReference type="GO" id="GO:0000502">
    <property type="term" value="C:proteasome complex"/>
    <property type="evidence" value="ECO:0007669"/>
    <property type="project" value="UniProtKB-KW"/>
</dbReference>
<dbReference type="InterPro" id="IPR000717">
    <property type="entry name" value="PCI_dom"/>
</dbReference>
<keyword evidence="2" id="KW-0647">Proteasome</keyword>
<evidence type="ECO:0000256" key="1">
    <source>
        <dbReference type="ARBA" id="ARBA00006397"/>
    </source>
</evidence>
<comment type="subunit">
    <text evidence="3">Component of the 19S regulatory particle (RP/PA700) lid subcomplex of the 26S proteasome. The 26S proteasome is composed of a core protease (CP), known as the 20S proteasome, capped at one or both ends by the 19S regulatory particle (RP/PA700). The RP/PA700 complex is composed of at least 17 different subunits in two subcomplexes, the base and the lid, which form the portions proximal and distal to the 20S proteolytic core, respectively.</text>
</comment>
<dbReference type="Proteomes" id="UP001642360">
    <property type="component" value="Unassembled WGS sequence"/>
</dbReference>
<evidence type="ECO:0000256" key="3">
    <source>
        <dbReference type="ARBA" id="ARBA00064920"/>
    </source>
</evidence>
<keyword evidence="6" id="KW-1185">Reference proteome</keyword>
<dbReference type="InterPro" id="IPR040134">
    <property type="entry name" value="PSMD12/CSN4"/>
</dbReference>
<evidence type="ECO:0000256" key="2">
    <source>
        <dbReference type="ARBA" id="ARBA00022942"/>
    </source>
</evidence>
<evidence type="ECO:0000313" key="6">
    <source>
        <dbReference type="Proteomes" id="UP001642360"/>
    </source>
</evidence>
<dbReference type="EMBL" id="CAUOFW020003214">
    <property type="protein sequence ID" value="CAK9158592.1"/>
    <property type="molecule type" value="Genomic_DNA"/>
</dbReference>
<dbReference type="SMART" id="SM00088">
    <property type="entry name" value="PINT"/>
    <property type="match status" value="1"/>
</dbReference>
<accession>A0ABC8SV47</accession>
<dbReference type="InterPro" id="IPR036390">
    <property type="entry name" value="WH_DNA-bd_sf"/>
</dbReference>
<feature type="domain" description="PCI" evidence="4">
    <location>
        <begin position="497"/>
        <end position="668"/>
    </location>
</feature>
<dbReference type="InterPro" id="IPR054559">
    <property type="entry name" value="PSMD12-CSN4-like_N"/>
</dbReference>
<dbReference type="InterPro" id="IPR036388">
    <property type="entry name" value="WH-like_DNA-bd_sf"/>
</dbReference>
<evidence type="ECO:0000259" key="4">
    <source>
        <dbReference type="PROSITE" id="PS50250"/>
    </source>
</evidence>
<organism evidence="5 6">
    <name type="scientific">Ilex paraguariensis</name>
    <name type="common">yerba mate</name>
    <dbReference type="NCBI Taxonomy" id="185542"/>
    <lineage>
        <taxon>Eukaryota</taxon>
        <taxon>Viridiplantae</taxon>
        <taxon>Streptophyta</taxon>
        <taxon>Embryophyta</taxon>
        <taxon>Tracheophyta</taxon>
        <taxon>Spermatophyta</taxon>
        <taxon>Magnoliopsida</taxon>
        <taxon>eudicotyledons</taxon>
        <taxon>Gunneridae</taxon>
        <taxon>Pentapetalae</taxon>
        <taxon>asterids</taxon>
        <taxon>campanulids</taxon>
        <taxon>Aquifoliales</taxon>
        <taxon>Aquifoliaceae</taxon>
        <taxon>Ilex</taxon>
    </lineage>
</organism>
<feature type="domain" description="PCI" evidence="4">
    <location>
        <begin position="230"/>
        <end position="409"/>
    </location>
</feature>
<dbReference type="SUPFAM" id="SSF46785">
    <property type="entry name" value="Winged helix' DNA-binding domain"/>
    <property type="match status" value="2"/>
</dbReference>
<gene>
    <name evidence="5" type="ORF">ILEXP_LOCUS27250</name>
</gene>
<dbReference type="PANTHER" id="PTHR10855:SF1">
    <property type="entry name" value="26S PROTEASOME NON-ATPASE REGULATORY SUBUNIT 12"/>
    <property type="match status" value="1"/>
</dbReference>
<dbReference type="AlphaFoldDB" id="A0ABC8SV47"/>
<sequence length="706" mass="81148">MEGGNLEAQIEALLNVEKQMRLNGDVAGTRKAVTEILQLCFEARAWKTLNDQIVLLSKRRGQLKQAVTAMVQQAMLYIDDTPDLETKIELIKTLNSVSAGKIYVEIERARLVKKLAKIKEGQGLIAEAADLMQEIAVETFGAMAKTEKIAFILEQVRLCLDRQDYVRAQILSRKISPRVFDADTKEKKKPKEGENVVEEPPAEIPSLLGLKRIYYELMIRYHSHSNDYLEMCRCYKAIYETPSVKEDPAQWIPVLRKICWYLVLSPHDPMQSSLLNSTLEDKNLSDVPHFRLLLKQLITMEVIQWTVLWNKFKDEFENEKNMLGGPLGDKAGEDLRERVIEHNILVVSKYYSRITLNRLADLLCLSVQIYVEIERARLVKKLAKIKEGQGLIAEAADLMQEIAVETFGAMAKTEKIAFILEQVRLCLDRQDYVRAQILSRKISPRVFDADTKEKKKPKEGENVVEEPPAEIPSLLGLKRIYYELMIRYHSHSNDYLEMCRCYKAIYETPSVKEDPAQWIPVLRKICWYLVLSPHDPMQSSLLNSTLEDKNLSEVPHFRLLLKQLITMEVIQWTVLWNKFKDEFENEKNMLGGPLGDKAGEDLRERVIEHNILVVSKYYSRITLNRLADLLCLSVQEAEKHLSDMVVSKALVAKIDRPMELSPNPQGNDGSQSCLESLKCSFGQVCRLAFVFLSFEGQEWEPKWGLL</sequence>
<dbReference type="GO" id="GO:0005634">
    <property type="term" value="C:nucleus"/>
    <property type="evidence" value="ECO:0007669"/>
    <property type="project" value="UniProtKB-ARBA"/>
</dbReference>
<dbReference type="Gene3D" id="1.10.10.10">
    <property type="entry name" value="Winged helix-like DNA-binding domain superfamily/Winged helix DNA-binding domain"/>
    <property type="match status" value="2"/>
</dbReference>